<organism evidence="1 2">
    <name type="scientific">Bradyrhizobium yuanmingense</name>
    <dbReference type="NCBI Taxonomy" id="108015"/>
    <lineage>
        <taxon>Bacteria</taxon>
        <taxon>Pseudomonadati</taxon>
        <taxon>Pseudomonadota</taxon>
        <taxon>Alphaproteobacteria</taxon>
        <taxon>Hyphomicrobiales</taxon>
        <taxon>Nitrobacteraceae</taxon>
        <taxon>Bradyrhizobium</taxon>
    </lineage>
</organism>
<proteinExistence type="predicted"/>
<gene>
    <name evidence="1" type="ORF">GA0061099_1002493</name>
</gene>
<sequence>MFAGTAAQTGAQVQEYRAYIFDQKGHITSRIDLLCENVEEARQRVKQLVDGDAIELWQGNQKIERLEPPPRAQP</sequence>
<evidence type="ECO:0000313" key="1">
    <source>
        <dbReference type="EMBL" id="SCB17568.1"/>
    </source>
</evidence>
<name>A0A1C3UQ28_9BRAD</name>
<dbReference type="Proteomes" id="UP000183174">
    <property type="component" value="Unassembled WGS sequence"/>
</dbReference>
<reference evidence="1 2" key="1">
    <citation type="submission" date="2016-08" db="EMBL/GenBank/DDBJ databases">
        <authorList>
            <person name="Seilhamer J.J."/>
        </authorList>
    </citation>
    <scope>NUCLEOTIDE SEQUENCE [LARGE SCALE GENOMIC DNA]</scope>
    <source>
        <strain evidence="1 2">CCBAU 10071</strain>
    </source>
</reference>
<evidence type="ECO:0000313" key="2">
    <source>
        <dbReference type="Proteomes" id="UP000183174"/>
    </source>
</evidence>
<dbReference type="AlphaFoldDB" id="A0A1C3UQ28"/>
<protein>
    <submittedName>
        <fullName evidence="1">Uncharacterized protein</fullName>
    </submittedName>
</protein>
<dbReference type="RefSeq" id="WP_050996022.1">
    <property type="nucleotide sequence ID" value="NZ_FMAE01000002.1"/>
</dbReference>
<accession>A0A1C3UQ28</accession>
<dbReference type="EMBL" id="FMAE01000002">
    <property type="protein sequence ID" value="SCB17568.1"/>
    <property type="molecule type" value="Genomic_DNA"/>
</dbReference>